<dbReference type="GO" id="GO:0016787">
    <property type="term" value="F:hydrolase activity"/>
    <property type="evidence" value="ECO:0007669"/>
    <property type="project" value="UniProtKB-KW"/>
</dbReference>
<evidence type="ECO:0000313" key="3">
    <source>
        <dbReference type="EMBL" id="CAH0369238.1"/>
    </source>
</evidence>
<evidence type="ECO:0000313" key="4">
    <source>
        <dbReference type="Proteomes" id="UP000789595"/>
    </source>
</evidence>
<dbReference type="InterPro" id="IPR013094">
    <property type="entry name" value="AB_hydrolase_3"/>
</dbReference>
<dbReference type="EMBL" id="CAKKNE010000002">
    <property type="protein sequence ID" value="CAH0369238.1"/>
    <property type="molecule type" value="Genomic_DNA"/>
</dbReference>
<dbReference type="PANTHER" id="PTHR48081">
    <property type="entry name" value="AB HYDROLASE SUPERFAMILY PROTEIN C4A8.06C"/>
    <property type="match status" value="1"/>
</dbReference>
<dbReference type="Proteomes" id="UP000789595">
    <property type="component" value="Unassembled WGS sequence"/>
</dbReference>
<evidence type="ECO:0000256" key="1">
    <source>
        <dbReference type="ARBA" id="ARBA00022801"/>
    </source>
</evidence>
<dbReference type="Gene3D" id="1.10.238.10">
    <property type="entry name" value="EF-hand"/>
    <property type="match status" value="1"/>
</dbReference>
<keyword evidence="4" id="KW-1185">Reference proteome</keyword>
<evidence type="ECO:0000259" key="2">
    <source>
        <dbReference type="Pfam" id="PF07859"/>
    </source>
</evidence>
<sequence>MPVERVDSTSPPAVLRAHEEALVNFSEQLLDHEAVESVAFDDIAIGGSLAATRATPATVEDSTIILFLHGGSYAHYSPKDPWYASLTSRLAHSTRRVVVSPSYRLAPAHPFPAALDDALATLRYLRRTSRVVVCGDSAGGGLAMALALSAPKDIVGVVALSGLFDLTASTGSYDKRVDPLFSDAPDEERRSTIRDGLTYLGHREPRAKDVNSVLTAAWCCYPPKLTKLLRDWRCSPLFAPLDLLQKLPSTLLVVGAHEVLLDESLQLGGAIKDCRVVVFEDMWHDFFLYSEGRGCDGKKLDEARHCIDIVSKFVADTSAAAAARRAAVAPTKESLPQPASPIGDGGVFLTGVQDSPERVLSPGREQTPEDVMIARRRAALLPRCYVAYASSSDGRMTASNWTTLLTVSGVFEAERVKVLKADLIFSVLARDGALGYRAFRQALRQVAVTLYPELGEGDAFRRLVEEDVLPRATLASEEEARDAGLLGVS</sequence>
<reference evidence="3" key="1">
    <citation type="submission" date="2021-11" db="EMBL/GenBank/DDBJ databases">
        <authorList>
            <consortium name="Genoscope - CEA"/>
            <person name="William W."/>
        </authorList>
    </citation>
    <scope>NUCLEOTIDE SEQUENCE</scope>
</reference>
<organism evidence="3 4">
    <name type="scientific">Pelagomonas calceolata</name>
    <dbReference type="NCBI Taxonomy" id="35677"/>
    <lineage>
        <taxon>Eukaryota</taxon>
        <taxon>Sar</taxon>
        <taxon>Stramenopiles</taxon>
        <taxon>Ochrophyta</taxon>
        <taxon>Pelagophyceae</taxon>
        <taxon>Pelagomonadales</taxon>
        <taxon>Pelagomonadaceae</taxon>
        <taxon>Pelagomonas</taxon>
    </lineage>
</organism>
<dbReference type="InterPro" id="IPR029058">
    <property type="entry name" value="AB_hydrolase_fold"/>
</dbReference>
<dbReference type="Gene3D" id="3.40.50.1820">
    <property type="entry name" value="alpha/beta hydrolase"/>
    <property type="match status" value="1"/>
</dbReference>
<dbReference type="OrthoDB" id="408631at2759"/>
<comment type="caution">
    <text evidence="3">The sequence shown here is derived from an EMBL/GenBank/DDBJ whole genome shotgun (WGS) entry which is preliminary data.</text>
</comment>
<dbReference type="InterPro" id="IPR050300">
    <property type="entry name" value="GDXG_lipolytic_enzyme"/>
</dbReference>
<proteinExistence type="predicted"/>
<keyword evidence="1" id="KW-0378">Hydrolase</keyword>
<dbReference type="PANTHER" id="PTHR48081:SF8">
    <property type="entry name" value="ALPHA_BETA HYDROLASE FOLD-3 DOMAIN-CONTAINING PROTEIN-RELATED"/>
    <property type="match status" value="1"/>
</dbReference>
<protein>
    <recommendedName>
        <fullName evidence="2">Alpha/beta hydrolase fold-3 domain-containing protein</fullName>
    </recommendedName>
</protein>
<gene>
    <name evidence="3" type="ORF">PECAL_2P23530</name>
</gene>
<dbReference type="Pfam" id="PF07859">
    <property type="entry name" value="Abhydrolase_3"/>
    <property type="match status" value="1"/>
</dbReference>
<name>A0A8J2SCR9_9STRA</name>
<dbReference type="SUPFAM" id="SSF53474">
    <property type="entry name" value="alpha/beta-Hydrolases"/>
    <property type="match status" value="1"/>
</dbReference>
<feature type="domain" description="Alpha/beta hydrolase fold-3" evidence="2">
    <location>
        <begin position="65"/>
        <end position="287"/>
    </location>
</feature>
<accession>A0A8J2SCR9</accession>
<dbReference type="AlphaFoldDB" id="A0A8J2SCR9"/>